<feature type="compositionally biased region" description="Polar residues" evidence="5">
    <location>
        <begin position="548"/>
        <end position="558"/>
    </location>
</feature>
<dbReference type="GO" id="GO:0016020">
    <property type="term" value="C:membrane"/>
    <property type="evidence" value="ECO:0007669"/>
    <property type="project" value="UniProtKB-SubCell"/>
</dbReference>
<evidence type="ECO:0000256" key="2">
    <source>
        <dbReference type="ARBA" id="ARBA00022692"/>
    </source>
</evidence>
<feature type="transmembrane region" description="Helical" evidence="6">
    <location>
        <begin position="168"/>
        <end position="189"/>
    </location>
</feature>
<dbReference type="Gene3D" id="1.20.1250.20">
    <property type="entry name" value="MFS general substrate transporter like domains"/>
    <property type="match status" value="1"/>
</dbReference>
<gene>
    <name evidence="7" type="ORF">V5799_025241</name>
</gene>
<dbReference type="InterPro" id="IPR036259">
    <property type="entry name" value="MFS_trans_sf"/>
</dbReference>
<feature type="transmembrane region" description="Helical" evidence="6">
    <location>
        <begin position="35"/>
        <end position="57"/>
    </location>
</feature>
<dbReference type="PANTHER" id="PTHR24064">
    <property type="entry name" value="SOLUTE CARRIER FAMILY 22 MEMBER"/>
    <property type="match status" value="1"/>
</dbReference>
<evidence type="ECO:0000313" key="7">
    <source>
        <dbReference type="EMBL" id="KAK8771515.1"/>
    </source>
</evidence>
<dbReference type="SUPFAM" id="SSF103473">
    <property type="entry name" value="MFS general substrate transporter"/>
    <property type="match status" value="1"/>
</dbReference>
<evidence type="ECO:0000256" key="1">
    <source>
        <dbReference type="ARBA" id="ARBA00004141"/>
    </source>
</evidence>
<feature type="transmembrane region" description="Helical" evidence="6">
    <location>
        <begin position="461"/>
        <end position="483"/>
    </location>
</feature>
<evidence type="ECO:0008006" key="9">
    <source>
        <dbReference type="Google" id="ProtNLM"/>
    </source>
</evidence>
<comment type="subcellular location">
    <subcellularLocation>
        <location evidence="1">Membrane</location>
        <topology evidence="1">Multi-pass membrane protein</topology>
    </subcellularLocation>
</comment>
<evidence type="ECO:0000256" key="6">
    <source>
        <dbReference type="SAM" id="Phobius"/>
    </source>
</evidence>
<organism evidence="7 8">
    <name type="scientific">Amblyomma americanum</name>
    <name type="common">Lone star tick</name>
    <dbReference type="NCBI Taxonomy" id="6943"/>
    <lineage>
        <taxon>Eukaryota</taxon>
        <taxon>Metazoa</taxon>
        <taxon>Ecdysozoa</taxon>
        <taxon>Arthropoda</taxon>
        <taxon>Chelicerata</taxon>
        <taxon>Arachnida</taxon>
        <taxon>Acari</taxon>
        <taxon>Parasitiformes</taxon>
        <taxon>Ixodida</taxon>
        <taxon>Ixodoidea</taxon>
        <taxon>Ixodidae</taxon>
        <taxon>Amblyomminae</taxon>
        <taxon>Amblyomma</taxon>
    </lineage>
</organism>
<comment type="caution">
    <text evidence="7">The sequence shown here is derived from an EMBL/GenBank/DDBJ whole genome shotgun (WGS) entry which is preliminary data.</text>
</comment>
<dbReference type="AlphaFoldDB" id="A0AAQ4E9W8"/>
<sequence>MAIFLPSRLEGHNLLSSEEFDCYDGFGQGAFQMRMLVLCSLAVYLVNTHTFVIPLTVKDVDHWCKRPPGLNMTNIEWRNVAIPTEAGGRYSSCLQYSNTYDQNDTRTLPCVAWEYDEEQAVTSAVSKWDLGCDRRPLRVALSFMHIAGAAIFGIAGGSVADSIGRRPVLLESTVILLSSTFGLCLATTYPVHAVIKFFASGSVNAFYIATGILFFEVTTHENRPLHVVIAGVVAAVASDLWVVMMTPLSIRWEFKQALFLAPTVLSAAAVCVAVESPRWLVAKARLEMAEDVMLVAAETNLFPLHNTAYLLDKLRKKVIDHNHQLQRTATLEILQGVSSRKRAFATFFAYLSLQFVLRVVNASSTMRQTPVLQWVSLALVVLSFLTMLLVITRVTMLQLISTCYVFLGVLQCILSLTITTDFTVVNQALLLSAKAVAFTGNIVCAVYNLELFPTAVRGTACGWIHALGALGAIIASVAIPLQYAGRNDVSFAMAGCLMFASLLALQTLPSNTTAECAKIAVRRASVFRQHNMERMKETLEQREPVHQTRGSKSVSINASERSRISTSRGSSRSWPH</sequence>
<feature type="transmembrane region" description="Helical" evidence="6">
    <location>
        <begin position="489"/>
        <end position="508"/>
    </location>
</feature>
<dbReference type="EMBL" id="JARKHS020019643">
    <property type="protein sequence ID" value="KAK8771515.1"/>
    <property type="molecule type" value="Genomic_DNA"/>
</dbReference>
<feature type="transmembrane region" description="Helical" evidence="6">
    <location>
        <begin position="372"/>
        <end position="391"/>
    </location>
</feature>
<feature type="compositionally biased region" description="Basic and acidic residues" evidence="5">
    <location>
        <begin position="537"/>
        <end position="546"/>
    </location>
</feature>
<keyword evidence="4 6" id="KW-0472">Membrane</keyword>
<dbReference type="Pfam" id="PF00083">
    <property type="entry name" value="Sugar_tr"/>
    <property type="match status" value="1"/>
</dbReference>
<dbReference type="InterPro" id="IPR005828">
    <property type="entry name" value="MFS_sugar_transport-like"/>
</dbReference>
<feature type="transmembrane region" description="Helical" evidence="6">
    <location>
        <begin position="428"/>
        <end position="449"/>
    </location>
</feature>
<feature type="transmembrane region" description="Helical" evidence="6">
    <location>
        <begin position="195"/>
        <end position="215"/>
    </location>
</feature>
<keyword evidence="2 6" id="KW-0812">Transmembrane</keyword>
<name>A0AAQ4E9W8_AMBAM</name>
<dbReference type="GO" id="GO:0022857">
    <property type="term" value="F:transmembrane transporter activity"/>
    <property type="evidence" value="ECO:0007669"/>
    <property type="project" value="InterPro"/>
</dbReference>
<proteinExistence type="predicted"/>
<reference evidence="7 8" key="1">
    <citation type="journal article" date="2023" name="Arcadia Sci">
        <title>De novo assembly of a long-read Amblyomma americanum tick genome.</title>
        <authorList>
            <person name="Chou S."/>
            <person name="Poskanzer K.E."/>
            <person name="Rollins M."/>
            <person name="Thuy-Boun P.S."/>
        </authorList>
    </citation>
    <scope>NUCLEOTIDE SEQUENCE [LARGE SCALE GENOMIC DNA]</scope>
    <source>
        <strain evidence="7">F_SG_1</strain>
        <tissue evidence="7">Salivary glands</tissue>
    </source>
</reference>
<dbReference type="Proteomes" id="UP001321473">
    <property type="component" value="Unassembled WGS sequence"/>
</dbReference>
<feature type="transmembrane region" description="Helical" evidence="6">
    <location>
        <begin position="137"/>
        <end position="156"/>
    </location>
</feature>
<accession>A0AAQ4E9W8</accession>
<keyword evidence="8" id="KW-1185">Reference proteome</keyword>
<evidence type="ECO:0000256" key="3">
    <source>
        <dbReference type="ARBA" id="ARBA00022989"/>
    </source>
</evidence>
<feature type="region of interest" description="Disordered" evidence="5">
    <location>
        <begin position="537"/>
        <end position="576"/>
    </location>
</feature>
<feature type="transmembrane region" description="Helical" evidence="6">
    <location>
        <begin position="403"/>
        <end position="422"/>
    </location>
</feature>
<evidence type="ECO:0000313" key="8">
    <source>
        <dbReference type="Proteomes" id="UP001321473"/>
    </source>
</evidence>
<feature type="transmembrane region" description="Helical" evidence="6">
    <location>
        <begin position="227"/>
        <end position="250"/>
    </location>
</feature>
<evidence type="ECO:0000256" key="4">
    <source>
        <dbReference type="ARBA" id="ARBA00023136"/>
    </source>
</evidence>
<protein>
    <recommendedName>
        <fullName evidence="9">Organic cation/carnitine transporter</fullName>
    </recommendedName>
</protein>
<keyword evidence="3 6" id="KW-1133">Transmembrane helix</keyword>
<evidence type="ECO:0000256" key="5">
    <source>
        <dbReference type="SAM" id="MobiDB-lite"/>
    </source>
</evidence>
<feature type="transmembrane region" description="Helical" evidence="6">
    <location>
        <begin position="256"/>
        <end position="274"/>
    </location>
</feature>
<feature type="transmembrane region" description="Helical" evidence="6">
    <location>
        <begin position="343"/>
        <end position="360"/>
    </location>
</feature>
<feature type="compositionally biased region" description="Low complexity" evidence="5">
    <location>
        <begin position="564"/>
        <end position="576"/>
    </location>
</feature>